<dbReference type="AlphaFoldDB" id="A0A8J5NE79"/>
<accession>A0A8J5NE79</accession>
<reference evidence="3" key="1">
    <citation type="submission" date="2021-04" db="EMBL/GenBank/DDBJ databases">
        <title>First draft genome resource for Brassicaceae pathogens Fusarium oxysporum f. sp. raphani and Fusarium oxysporum f. sp. rapae.</title>
        <authorList>
            <person name="Asai S."/>
        </authorList>
    </citation>
    <scope>NUCLEOTIDE SEQUENCE</scope>
    <source>
        <strain evidence="3">Tf1208</strain>
    </source>
</reference>
<protein>
    <submittedName>
        <fullName evidence="3">KP4 killer toxin</fullName>
    </submittedName>
</protein>
<evidence type="ECO:0000256" key="1">
    <source>
        <dbReference type="SAM" id="SignalP"/>
    </source>
</evidence>
<feature type="domain" description="Killer toxin Kp4" evidence="2">
    <location>
        <begin position="20"/>
        <end position="132"/>
    </location>
</feature>
<dbReference type="EMBL" id="JAELUQ010000013">
    <property type="protein sequence ID" value="KAG7404019.1"/>
    <property type="molecule type" value="Genomic_DNA"/>
</dbReference>
<organism evidence="3 4">
    <name type="scientific">Fusarium oxysporum f. sp. rapae</name>
    <dbReference type="NCBI Taxonomy" id="485398"/>
    <lineage>
        <taxon>Eukaryota</taxon>
        <taxon>Fungi</taxon>
        <taxon>Dikarya</taxon>
        <taxon>Ascomycota</taxon>
        <taxon>Pezizomycotina</taxon>
        <taxon>Sordariomycetes</taxon>
        <taxon>Hypocreomycetidae</taxon>
        <taxon>Hypocreales</taxon>
        <taxon>Nectriaceae</taxon>
        <taxon>Fusarium</taxon>
        <taxon>Fusarium oxysporum species complex</taxon>
    </lineage>
</organism>
<evidence type="ECO:0000313" key="3">
    <source>
        <dbReference type="EMBL" id="KAG7404019.1"/>
    </source>
</evidence>
<dbReference type="Pfam" id="PF09044">
    <property type="entry name" value="Kp4"/>
    <property type="match status" value="1"/>
</dbReference>
<dbReference type="InterPro" id="IPR015131">
    <property type="entry name" value="Killer_tox_Kp4"/>
</dbReference>
<evidence type="ECO:0000313" key="4">
    <source>
        <dbReference type="Proteomes" id="UP000694050"/>
    </source>
</evidence>
<feature type="chain" id="PRO_5035159791" evidence="1">
    <location>
        <begin position="32"/>
        <end position="143"/>
    </location>
</feature>
<gene>
    <name evidence="3" type="primary">M2A</name>
    <name evidence="3" type="ORF">Forpe1208_v015733</name>
</gene>
<feature type="signal peptide" evidence="1">
    <location>
        <begin position="1"/>
        <end position="31"/>
    </location>
</feature>
<comment type="caution">
    <text evidence="3">The sequence shown here is derived from an EMBL/GenBank/DDBJ whole genome shotgun (WGS) entry which is preliminary data.</text>
</comment>
<keyword evidence="1" id="KW-0732">Signal</keyword>
<evidence type="ECO:0000259" key="2">
    <source>
        <dbReference type="Pfam" id="PF09044"/>
    </source>
</evidence>
<sequence length="143" mass="15401">MYKESSAFRNASMQITTIIATALLAAGEAAAGINCKGSGYCSQSGAWLTDIISMANYIDHSRWYQNGEHIVCAANLCAFLQNTGGMPGTKISELLWDLKDHGCKQCGSIPVFYPSGDNDEKSHGILTVNYVTNPKCNWGACPK</sequence>
<dbReference type="Proteomes" id="UP000694050">
    <property type="component" value="Unassembled WGS sequence"/>
</dbReference>
<dbReference type="GO" id="GO:0005576">
    <property type="term" value="C:extracellular region"/>
    <property type="evidence" value="ECO:0007669"/>
    <property type="project" value="InterPro"/>
</dbReference>
<name>A0A8J5NE79_FUSOX</name>
<proteinExistence type="predicted"/>